<organism evidence="3">
    <name type="scientific">Marseillevirus LCMAC103</name>
    <dbReference type="NCBI Taxonomy" id="2506604"/>
    <lineage>
        <taxon>Viruses</taxon>
        <taxon>Varidnaviria</taxon>
        <taxon>Bamfordvirae</taxon>
        <taxon>Nucleocytoviricota</taxon>
        <taxon>Megaviricetes</taxon>
        <taxon>Pimascovirales</taxon>
        <taxon>Pimascovirales incertae sedis</taxon>
        <taxon>Marseilleviridae</taxon>
    </lineage>
</organism>
<protein>
    <recommendedName>
        <fullName evidence="2">EF-hand domain-containing protein</fullName>
    </recommendedName>
</protein>
<dbReference type="InterPro" id="IPR056615">
    <property type="entry name" value="FAZ1_C"/>
</dbReference>
<dbReference type="PROSITE" id="PS00018">
    <property type="entry name" value="EF_HAND_1"/>
    <property type="match status" value="1"/>
</dbReference>
<dbReference type="InterPro" id="IPR018247">
    <property type="entry name" value="EF_Hand_1_Ca_BS"/>
</dbReference>
<sequence>MLMTPPLGGNAAANSRGCCSTKKPVEWWSEWPLTVGAVANAVYAGIQGFIQGDPQWEWIFSLITFGLLCLAVWRVRYLGLAKKLADTADDFREENDRLSEQVDTFASENEKLADQVDTFSAENEKLADQVDTFSAENKKLAGEVDAFSAENEKLGDEVDAFSVENEKLGGEVDAFSVENQRLAVQVDAFGAENKKFEAQNRQFSENVAALEGDVEKFRAVLEISSDNAEETQKKLFAETEKYRLENNRFEANNLLDLFLRLDMNHDLELSIDEITTMQGFVKTVYGVDYDFSQLDGDHNGRVNLAEFVDKFRSRKVPVLGRSGHGANGKK</sequence>
<dbReference type="SUPFAM" id="SSF47473">
    <property type="entry name" value="EF-hand"/>
    <property type="match status" value="1"/>
</dbReference>
<proteinExistence type="predicted"/>
<dbReference type="Gene3D" id="1.10.238.10">
    <property type="entry name" value="EF-hand"/>
    <property type="match status" value="1"/>
</dbReference>
<name>A0A481YWC9_9VIRU</name>
<dbReference type="EMBL" id="MK500337">
    <property type="protein sequence ID" value="QBK86826.1"/>
    <property type="molecule type" value="Genomic_DNA"/>
</dbReference>
<evidence type="ECO:0000256" key="1">
    <source>
        <dbReference type="SAM" id="Coils"/>
    </source>
</evidence>
<dbReference type="InterPro" id="IPR002048">
    <property type="entry name" value="EF_hand_dom"/>
</dbReference>
<reference evidence="3" key="1">
    <citation type="journal article" date="2019" name="MBio">
        <title>Virus Genomes from Deep Sea Sediments Expand the Ocean Megavirome and Support Independent Origins of Viral Gigantism.</title>
        <authorList>
            <person name="Backstrom D."/>
            <person name="Yutin N."/>
            <person name="Jorgensen S.L."/>
            <person name="Dharamshi J."/>
            <person name="Homa F."/>
            <person name="Zaremba-Niedwiedzka K."/>
            <person name="Spang A."/>
            <person name="Wolf Y.I."/>
            <person name="Koonin E.V."/>
            <person name="Ettema T.J."/>
        </authorList>
    </citation>
    <scope>NUCLEOTIDE SEQUENCE</scope>
</reference>
<accession>A0A481YWC9</accession>
<dbReference type="GO" id="GO:0005509">
    <property type="term" value="F:calcium ion binding"/>
    <property type="evidence" value="ECO:0007669"/>
    <property type="project" value="InterPro"/>
</dbReference>
<dbReference type="InterPro" id="IPR011992">
    <property type="entry name" value="EF-hand-dom_pair"/>
</dbReference>
<keyword evidence="1" id="KW-0175">Coiled coil</keyword>
<feature type="coiled-coil region" evidence="1">
    <location>
        <begin position="81"/>
        <end position="143"/>
    </location>
</feature>
<dbReference type="PROSITE" id="PS50222">
    <property type="entry name" value="EF_HAND_2"/>
    <property type="match status" value="1"/>
</dbReference>
<dbReference type="Pfam" id="PF23404">
    <property type="entry name" value="FAZ1_C"/>
    <property type="match status" value="2"/>
</dbReference>
<dbReference type="Gene3D" id="1.20.5.1000">
    <property type="entry name" value="arf6 gtpase in complex with a specific effector, jip4"/>
    <property type="match status" value="1"/>
</dbReference>
<gene>
    <name evidence="3" type="ORF">LCMAC103_01640</name>
</gene>
<evidence type="ECO:0000259" key="2">
    <source>
        <dbReference type="PROSITE" id="PS50222"/>
    </source>
</evidence>
<feature type="domain" description="EF-hand" evidence="2">
    <location>
        <begin position="291"/>
        <end position="317"/>
    </location>
</feature>
<evidence type="ECO:0000313" key="3">
    <source>
        <dbReference type="EMBL" id="QBK86826.1"/>
    </source>
</evidence>